<comment type="caution">
    <text evidence="2">The sequence shown here is derived from an EMBL/GenBank/DDBJ whole genome shotgun (WGS) entry which is preliminary data.</text>
</comment>
<reference evidence="2 3" key="1">
    <citation type="submission" date="2013-08" db="EMBL/GenBank/DDBJ databases">
        <authorList>
            <consortium name="DOE Joint Genome Institute"/>
            <person name="Eisen J."/>
            <person name="Huntemann M."/>
            <person name="Han J."/>
            <person name="Chen A."/>
            <person name="Kyrpides N."/>
            <person name="Mavromatis K."/>
            <person name="Markowitz V."/>
            <person name="Palaniappan K."/>
            <person name="Ivanova N."/>
            <person name="Schaumberg A."/>
            <person name="Pati A."/>
            <person name="Liolios K."/>
            <person name="Nordberg H.P."/>
            <person name="Cantor M.N."/>
            <person name="Hua S.X."/>
            <person name="Woyke T."/>
        </authorList>
    </citation>
    <scope>NUCLEOTIDE SEQUENCE [LARGE SCALE GENOMIC DNA]</scope>
    <source>
        <strain evidence="2 3">DSM 2278</strain>
    </source>
</reference>
<dbReference type="Gene3D" id="3.30.2380.10">
    <property type="entry name" value="CGI121/TPRKB"/>
    <property type="match status" value="1"/>
</dbReference>
<dbReference type="InterPro" id="IPR013926">
    <property type="entry name" value="CGI121/TPRKB"/>
</dbReference>
<comment type="similarity">
    <text evidence="1">Belongs to the CGI121/TPRKB family.</text>
</comment>
<dbReference type="PIRSF" id="PIRSF022062">
    <property type="entry name" value="UCP022062"/>
    <property type="match status" value="1"/>
</dbReference>
<dbReference type="SUPFAM" id="SSF143870">
    <property type="entry name" value="PF0523-like"/>
    <property type="match status" value="1"/>
</dbReference>
<name>W9DS55_METTI</name>
<proteinExistence type="inferred from homology"/>
<dbReference type="InterPro" id="IPR016799">
    <property type="entry name" value="UCP022062"/>
</dbReference>
<evidence type="ECO:0000313" key="3">
    <source>
        <dbReference type="Proteomes" id="UP000019483"/>
    </source>
</evidence>
<dbReference type="STRING" id="1090322.MettiDRAFT_2076"/>
<protein>
    <recommendedName>
        <fullName evidence="4">KEOPS complex subunit Cgi121</fullName>
    </recommendedName>
</protein>
<accession>W9DS55</accession>
<dbReference type="Proteomes" id="UP000019483">
    <property type="component" value="Unassembled WGS sequence"/>
</dbReference>
<dbReference type="AlphaFoldDB" id="W9DS55"/>
<dbReference type="NCBIfam" id="NF011465">
    <property type="entry name" value="PRK14886.1-1"/>
    <property type="match status" value="1"/>
</dbReference>
<keyword evidence="3" id="KW-1185">Reference proteome</keyword>
<evidence type="ECO:0000313" key="2">
    <source>
        <dbReference type="EMBL" id="ETA68603.1"/>
    </source>
</evidence>
<dbReference type="InterPro" id="IPR036504">
    <property type="entry name" value="CGI121/TPRKB_sf"/>
</dbReference>
<organism evidence="2 3">
    <name type="scientific">Methanolobus tindarius DSM 2278</name>
    <dbReference type="NCBI Taxonomy" id="1090322"/>
    <lineage>
        <taxon>Archaea</taxon>
        <taxon>Methanobacteriati</taxon>
        <taxon>Methanobacteriota</taxon>
        <taxon>Stenosarchaea group</taxon>
        <taxon>Methanomicrobia</taxon>
        <taxon>Methanosarcinales</taxon>
        <taxon>Methanosarcinaceae</taxon>
        <taxon>Methanolobus</taxon>
    </lineage>
</organism>
<evidence type="ECO:0000256" key="1">
    <source>
        <dbReference type="ARBA" id="ARBA00005546"/>
    </source>
</evidence>
<sequence>MCNIISINVSLGFRPLRLFSVTCVFSNMEFKTIGGSVSIRKVPVFLKELASVSSLHNTIVQAMDADKIAGEEHISLAVEKALRAVENGSNVARDTGVEIMRFASGKRQIEEAFSMGVHEGDMNVVFVVLGEPGDVDLTIQDLKEIVSEKPVLAYSESKNEILASQFSITEQEIKAAGKSSIPLLVLERVALVDILK</sequence>
<gene>
    <name evidence="2" type="ORF">MettiDRAFT_2076</name>
</gene>
<dbReference type="EMBL" id="AZAJ01000001">
    <property type="protein sequence ID" value="ETA68603.1"/>
    <property type="molecule type" value="Genomic_DNA"/>
</dbReference>
<dbReference type="Pfam" id="PF08617">
    <property type="entry name" value="CGI-121"/>
    <property type="match status" value="1"/>
</dbReference>
<evidence type="ECO:0008006" key="4">
    <source>
        <dbReference type="Google" id="ProtNLM"/>
    </source>
</evidence>